<keyword evidence="7" id="KW-0408">Iron</keyword>
<feature type="binding site" evidence="9">
    <location>
        <position position="200"/>
    </location>
    <ligand>
        <name>2-oxoglutarate</name>
        <dbReference type="ChEBI" id="CHEBI:16810"/>
    </ligand>
</feature>
<evidence type="ECO:0000256" key="4">
    <source>
        <dbReference type="ARBA" id="ARBA00022842"/>
    </source>
</evidence>
<comment type="cofactor">
    <cofactor evidence="1">
        <name>Fe(2+)</name>
        <dbReference type="ChEBI" id="CHEBI:29033"/>
    </cofactor>
</comment>
<evidence type="ECO:0000256" key="2">
    <source>
        <dbReference type="ARBA" id="ARBA00022723"/>
    </source>
</evidence>
<keyword evidence="6" id="KW-0560">Oxidoreductase</keyword>
<feature type="binding site" evidence="9">
    <location>
        <position position="125"/>
    </location>
    <ligand>
        <name>2-oxoglutarate</name>
        <dbReference type="ChEBI" id="CHEBI:16810"/>
    </ligand>
</feature>
<feature type="binding site" evidence="9">
    <location>
        <position position="128"/>
    </location>
    <ligand>
        <name>substrate</name>
    </ligand>
</feature>
<name>A0A5C8M3I8_9GAMM</name>
<dbReference type="PANTHER" id="PTHR31573">
    <property type="entry name" value="ALPHA-KETOGLUTARATE-DEPENDENT DIOXYGENASE ALKB HOMOLOG 2"/>
    <property type="match status" value="1"/>
</dbReference>
<dbReference type="RefSeq" id="WP_147902899.1">
    <property type="nucleotide sequence ID" value="NZ_BAAAGC010000002.1"/>
</dbReference>
<proteinExistence type="predicted"/>
<keyword evidence="5 11" id="KW-0223">Dioxygenase</keyword>
<evidence type="ECO:0000256" key="3">
    <source>
        <dbReference type="ARBA" id="ARBA00022763"/>
    </source>
</evidence>
<dbReference type="GO" id="GO:0006307">
    <property type="term" value="P:DNA alkylation repair"/>
    <property type="evidence" value="ECO:0007669"/>
    <property type="project" value="TreeGrafter"/>
</dbReference>
<accession>A0A5C8M3I8</accession>
<evidence type="ECO:0000256" key="1">
    <source>
        <dbReference type="ARBA" id="ARBA00001954"/>
    </source>
</evidence>
<keyword evidence="4" id="KW-0460">Magnesium</keyword>
<dbReference type="InterPro" id="IPR037151">
    <property type="entry name" value="AlkB-like_sf"/>
</dbReference>
<dbReference type="EMBL" id="VRLR01000001">
    <property type="protein sequence ID" value="TXK82983.1"/>
    <property type="molecule type" value="Genomic_DNA"/>
</dbReference>
<evidence type="ECO:0000256" key="7">
    <source>
        <dbReference type="ARBA" id="ARBA00023004"/>
    </source>
</evidence>
<keyword evidence="12" id="KW-1185">Reference proteome</keyword>
<keyword evidence="3" id="KW-0227">DNA damage</keyword>
<dbReference type="GO" id="GO:0008198">
    <property type="term" value="F:ferrous iron binding"/>
    <property type="evidence" value="ECO:0007669"/>
    <property type="project" value="TreeGrafter"/>
</dbReference>
<evidence type="ECO:0000259" key="10">
    <source>
        <dbReference type="PROSITE" id="PS51471"/>
    </source>
</evidence>
<feature type="binding site" evidence="9">
    <location>
        <position position="115"/>
    </location>
    <ligand>
        <name>2-oxoglutarate</name>
        <dbReference type="ChEBI" id="CHEBI:16810"/>
    </ligand>
</feature>
<dbReference type="InterPro" id="IPR027450">
    <property type="entry name" value="AlkB-like"/>
</dbReference>
<dbReference type="Gene3D" id="2.60.120.590">
    <property type="entry name" value="Alpha-ketoglutarate-dependent dioxygenase AlkB-like"/>
    <property type="match status" value="1"/>
</dbReference>
<evidence type="ECO:0000256" key="9">
    <source>
        <dbReference type="PIRSR" id="PIRSR632852-1"/>
    </source>
</evidence>
<feature type="binding site" evidence="9">
    <location>
        <position position="182"/>
    </location>
    <ligand>
        <name>2-oxoglutarate</name>
        <dbReference type="ChEBI" id="CHEBI:16810"/>
    </ligand>
</feature>
<comment type="caution">
    <text evidence="11">The sequence shown here is derived from an EMBL/GenBank/DDBJ whole genome shotgun (WGS) entry which is preliminary data.</text>
</comment>
<dbReference type="GO" id="GO:0051747">
    <property type="term" value="F:cytosine C-5 DNA demethylase activity"/>
    <property type="evidence" value="ECO:0007669"/>
    <property type="project" value="TreeGrafter"/>
</dbReference>
<protein>
    <submittedName>
        <fullName evidence="11">Alpha-ketoglutarate-dependent dioxygenase AlkB</fullName>
    </submittedName>
</protein>
<keyword evidence="8" id="KW-0234">DNA repair</keyword>
<evidence type="ECO:0000313" key="12">
    <source>
        <dbReference type="Proteomes" id="UP000321814"/>
    </source>
</evidence>
<reference evidence="11 12" key="1">
    <citation type="submission" date="2019-08" db="EMBL/GenBank/DDBJ databases">
        <title>Draft genome analysis of Rheinheimera tangshanensis isolated from the roots of fresh rice plants (Oryza sativa).</title>
        <authorList>
            <person name="Yu Q."/>
            <person name="Qi Y."/>
            <person name="Zhang H."/>
            <person name="Pu J."/>
        </authorList>
    </citation>
    <scope>NUCLEOTIDE SEQUENCE [LARGE SCALE GENOMIC DNA]</scope>
    <source>
        <strain evidence="11 12">JA3-B52</strain>
    </source>
</reference>
<evidence type="ECO:0000256" key="8">
    <source>
        <dbReference type="ARBA" id="ARBA00023204"/>
    </source>
</evidence>
<dbReference type="PANTHER" id="PTHR31573:SF1">
    <property type="entry name" value="DNA OXIDATIVE DEMETHYLASE ALKBH2"/>
    <property type="match status" value="1"/>
</dbReference>
<gene>
    <name evidence="11" type="ORF">FU839_01500</name>
</gene>
<dbReference type="OrthoDB" id="190276at2"/>
<dbReference type="SUPFAM" id="SSF51197">
    <property type="entry name" value="Clavaminate synthase-like"/>
    <property type="match status" value="1"/>
</dbReference>
<organism evidence="11 12">
    <name type="scientific">Rheinheimera tangshanensis</name>
    <dbReference type="NCBI Taxonomy" id="400153"/>
    <lineage>
        <taxon>Bacteria</taxon>
        <taxon>Pseudomonadati</taxon>
        <taxon>Pseudomonadota</taxon>
        <taxon>Gammaproteobacteria</taxon>
        <taxon>Chromatiales</taxon>
        <taxon>Chromatiaceae</taxon>
        <taxon>Rheinheimera</taxon>
    </lineage>
</organism>
<evidence type="ECO:0000313" key="11">
    <source>
        <dbReference type="EMBL" id="TXK82983.1"/>
    </source>
</evidence>
<feature type="binding site" evidence="9">
    <location>
        <begin position="56"/>
        <end position="58"/>
    </location>
    <ligand>
        <name>substrate</name>
    </ligand>
</feature>
<dbReference type="InterPro" id="IPR005123">
    <property type="entry name" value="Oxoglu/Fe-dep_dioxygenase_dom"/>
</dbReference>
<dbReference type="PROSITE" id="PS51471">
    <property type="entry name" value="FE2OG_OXY"/>
    <property type="match status" value="1"/>
</dbReference>
<dbReference type="Proteomes" id="UP000321814">
    <property type="component" value="Unassembled WGS sequence"/>
</dbReference>
<dbReference type="AlphaFoldDB" id="A0A5C8M3I8"/>
<evidence type="ECO:0000256" key="5">
    <source>
        <dbReference type="ARBA" id="ARBA00022964"/>
    </source>
</evidence>
<feature type="binding site" evidence="9">
    <location>
        <position position="198"/>
    </location>
    <ligand>
        <name>2-oxoglutarate</name>
        <dbReference type="ChEBI" id="CHEBI:16810"/>
    </ligand>
</feature>
<evidence type="ECO:0000256" key="6">
    <source>
        <dbReference type="ARBA" id="ARBA00023002"/>
    </source>
</evidence>
<feature type="domain" description="Fe2OG dioxygenase" evidence="10">
    <location>
        <begin position="106"/>
        <end position="203"/>
    </location>
</feature>
<dbReference type="Pfam" id="PF13532">
    <property type="entry name" value="2OG-FeII_Oxy_2"/>
    <property type="match status" value="1"/>
</dbReference>
<feature type="binding site" evidence="9">
    <location>
        <begin position="76"/>
        <end position="78"/>
    </location>
    <ligand>
        <name>substrate</name>
    </ligand>
</feature>
<dbReference type="FunFam" id="2.60.120.590:FF:000004">
    <property type="entry name" value="DNA oxidative demethylase ALKBH2"/>
    <property type="match status" value="1"/>
</dbReference>
<dbReference type="InterPro" id="IPR032852">
    <property type="entry name" value="ALKBH2"/>
</dbReference>
<dbReference type="GO" id="GO:0035516">
    <property type="term" value="F:broad specificity oxidative DNA demethylase activity"/>
    <property type="evidence" value="ECO:0007669"/>
    <property type="project" value="TreeGrafter"/>
</dbReference>
<feature type="binding site" evidence="9">
    <location>
        <position position="194"/>
    </location>
    <ligand>
        <name>2-oxoglutarate</name>
        <dbReference type="ChEBI" id="CHEBI:16810"/>
    </ligand>
</feature>
<sequence length="207" mass="23842">MTRAHQSDNHGSLQHFVLPDTELLFWPGWLSPEQAERCYQQLSQQLNWQQPAIKIFGKAVKIPRQQVWMGDPHCSYKYSGVLFEPEPWHPLVKQLTESVNKLCQSRFNSVLLNWYADGGQHMGWHSDDESELGESPKIASLSLGQPRFFDLKHKHLGTQLKLELGHGSLLLMAGQCQAFWQHRVPKMASATRGRINLTFREIKQKTT</sequence>
<feature type="binding site" evidence="9">
    <location>
        <position position="113"/>
    </location>
    <ligand>
        <name>2-oxoglutarate</name>
        <dbReference type="ChEBI" id="CHEBI:16810"/>
    </ligand>
</feature>
<keyword evidence="2" id="KW-0479">Metal-binding</keyword>